<evidence type="ECO:0000256" key="2">
    <source>
        <dbReference type="ARBA" id="ARBA00005013"/>
    </source>
</evidence>
<dbReference type="Proteomes" id="UP001168528">
    <property type="component" value="Unassembled WGS sequence"/>
</dbReference>
<keyword evidence="9" id="KW-1185">Reference proteome</keyword>
<comment type="function">
    <text evidence="6">Catalyzes the conversion of 7,8-dihydroneopterin to 6-hydroxymethyl-7,8-dihydropterin.</text>
</comment>
<reference evidence="8" key="1">
    <citation type="submission" date="2023-07" db="EMBL/GenBank/DDBJ databases">
        <title>The genome sequence of Rhodocytophaga aerolata KACC 12507.</title>
        <authorList>
            <person name="Zhang X."/>
        </authorList>
    </citation>
    <scope>NUCLEOTIDE SEQUENCE</scope>
    <source>
        <strain evidence="8">KACC 12507</strain>
    </source>
</reference>
<evidence type="ECO:0000259" key="7">
    <source>
        <dbReference type="SMART" id="SM00905"/>
    </source>
</evidence>
<feature type="domain" description="Dihydroneopterin aldolase/epimerase" evidence="7">
    <location>
        <begin position="4"/>
        <end position="116"/>
    </location>
</feature>
<dbReference type="Pfam" id="PF02152">
    <property type="entry name" value="FolB"/>
    <property type="match status" value="1"/>
</dbReference>
<dbReference type="Gene3D" id="3.30.1130.10">
    <property type="match status" value="1"/>
</dbReference>
<dbReference type="SUPFAM" id="SSF55620">
    <property type="entry name" value="Tetrahydrobiopterin biosynthesis enzymes-like"/>
    <property type="match status" value="1"/>
</dbReference>
<name>A0ABT8R5R0_9BACT</name>
<dbReference type="PANTHER" id="PTHR42844:SF1">
    <property type="entry name" value="DIHYDRONEOPTERIN ALDOLASE 1-RELATED"/>
    <property type="match status" value="1"/>
</dbReference>
<dbReference type="PANTHER" id="PTHR42844">
    <property type="entry name" value="DIHYDRONEOPTERIN ALDOLASE 1-RELATED"/>
    <property type="match status" value="1"/>
</dbReference>
<dbReference type="NCBIfam" id="TIGR00525">
    <property type="entry name" value="folB"/>
    <property type="match status" value="1"/>
</dbReference>
<protein>
    <recommendedName>
        <fullName evidence="6">7,8-dihydroneopterin aldolase</fullName>
        <ecNumber evidence="6">4.1.2.25</ecNumber>
    </recommendedName>
</protein>
<evidence type="ECO:0000256" key="1">
    <source>
        <dbReference type="ARBA" id="ARBA00001353"/>
    </source>
</evidence>
<keyword evidence="4 6" id="KW-0289">Folate biosynthesis</keyword>
<dbReference type="GO" id="GO:0004150">
    <property type="term" value="F:dihydroneopterin aldolase activity"/>
    <property type="evidence" value="ECO:0007669"/>
    <property type="project" value="UniProtKB-EC"/>
</dbReference>
<comment type="pathway">
    <text evidence="2 6">Cofactor biosynthesis; tetrahydrofolate biosynthesis; 2-amino-4-hydroxy-6-hydroxymethyl-7,8-dihydropteridine diphosphate from 7,8-dihydroneopterin triphosphate: step 3/4.</text>
</comment>
<dbReference type="EMBL" id="JAUKPO010000007">
    <property type="protein sequence ID" value="MDO1447434.1"/>
    <property type="molecule type" value="Genomic_DNA"/>
</dbReference>
<dbReference type="InterPro" id="IPR006157">
    <property type="entry name" value="FolB_dom"/>
</dbReference>
<gene>
    <name evidence="8" type="primary">folB</name>
    <name evidence="8" type="ORF">Q0590_14290</name>
</gene>
<comment type="similarity">
    <text evidence="3 6">Belongs to the DHNA family.</text>
</comment>
<dbReference type="InterPro" id="IPR043133">
    <property type="entry name" value="GTP-CH-I_C/QueF"/>
</dbReference>
<dbReference type="InterPro" id="IPR006156">
    <property type="entry name" value="Dihydroneopterin_aldolase"/>
</dbReference>
<dbReference type="NCBIfam" id="TIGR00526">
    <property type="entry name" value="folB_dom"/>
    <property type="match status" value="1"/>
</dbReference>
<sequence length="116" mass="13441">MGTVALEGMEFFAYHGFYEEERKIGNKYSVDITVSLDITEAASTDDLQGTVNYEELYDIVRHEMLTPSRLLENIAYRIIDRTYEIYPELEWVEVQISKFNPPLGGICHKSTITLRK</sequence>
<comment type="caution">
    <text evidence="8">The sequence shown here is derived from an EMBL/GenBank/DDBJ whole genome shotgun (WGS) entry which is preliminary data.</text>
</comment>
<dbReference type="SMART" id="SM00905">
    <property type="entry name" value="FolB"/>
    <property type="match status" value="1"/>
</dbReference>
<organism evidence="8 9">
    <name type="scientific">Rhodocytophaga aerolata</name>
    <dbReference type="NCBI Taxonomy" id="455078"/>
    <lineage>
        <taxon>Bacteria</taxon>
        <taxon>Pseudomonadati</taxon>
        <taxon>Bacteroidota</taxon>
        <taxon>Cytophagia</taxon>
        <taxon>Cytophagales</taxon>
        <taxon>Rhodocytophagaceae</taxon>
        <taxon>Rhodocytophaga</taxon>
    </lineage>
</organism>
<dbReference type="RefSeq" id="WP_302038238.1">
    <property type="nucleotide sequence ID" value="NZ_JAUKPO010000007.1"/>
</dbReference>
<comment type="catalytic activity">
    <reaction evidence="1 6">
        <text>7,8-dihydroneopterin = 6-hydroxymethyl-7,8-dihydropterin + glycolaldehyde</text>
        <dbReference type="Rhea" id="RHEA:10540"/>
        <dbReference type="ChEBI" id="CHEBI:17001"/>
        <dbReference type="ChEBI" id="CHEBI:17071"/>
        <dbReference type="ChEBI" id="CHEBI:44841"/>
        <dbReference type="EC" id="4.1.2.25"/>
    </reaction>
</comment>
<evidence type="ECO:0000313" key="9">
    <source>
        <dbReference type="Proteomes" id="UP001168528"/>
    </source>
</evidence>
<evidence type="ECO:0000256" key="5">
    <source>
        <dbReference type="ARBA" id="ARBA00023239"/>
    </source>
</evidence>
<evidence type="ECO:0000313" key="8">
    <source>
        <dbReference type="EMBL" id="MDO1447434.1"/>
    </source>
</evidence>
<evidence type="ECO:0000256" key="3">
    <source>
        <dbReference type="ARBA" id="ARBA00005708"/>
    </source>
</evidence>
<accession>A0ABT8R5R0</accession>
<keyword evidence="5 6" id="KW-0456">Lyase</keyword>
<evidence type="ECO:0000256" key="6">
    <source>
        <dbReference type="RuleBase" id="RU362079"/>
    </source>
</evidence>
<dbReference type="EC" id="4.1.2.25" evidence="6"/>
<evidence type="ECO:0000256" key="4">
    <source>
        <dbReference type="ARBA" id="ARBA00022909"/>
    </source>
</evidence>
<proteinExistence type="inferred from homology"/>